<gene>
    <name evidence="1" type="ORF">FDK13_11865</name>
</gene>
<dbReference type="OrthoDB" id="798979at2"/>
<protein>
    <recommendedName>
        <fullName evidence="3">Addiction module component CHP02574 family protein</fullName>
    </recommendedName>
</protein>
<organism evidence="1 2">
    <name type="scientific">Dyadobacter frigoris</name>
    <dbReference type="NCBI Taxonomy" id="2576211"/>
    <lineage>
        <taxon>Bacteria</taxon>
        <taxon>Pseudomonadati</taxon>
        <taxon>Bacteroidota</taxon>
        <taxon>Cytophagia</taxon>
        <taxon>Cytophagales</taxon>
        <taxon>Spirosomataceae</taxon>
        <taxon>Dyadobacter</taxon>
    </lineage>
</organism>
<accession>A0A4U6D5Y7</accession>
<reference evidence="1 2" key="1">
    <citation type="submission" date="2019-05" db="EMBL/GenBank/DDBJ databases">
        <title>Dyadobacter AR-3-8 sp. nov., isolated from arctic soil.</title>
        <authorList>
            <person name="Chaudhary D.K."/>
        </authorList>
    </citation>
    <scope>NUCLEOTIDE SEQUENCE [LARGE SCALE GENOMIC DNA]</scope>
    <source>
        <strain evidence="1 2">AR-3-8</strain>
    </source>
</reference>
<keyword evidence="2" id="KW-1185">Reference proteome</keyword>
<dbReference type="RefSeq" id="WP_137340214.1">
    <property type="nucleotide sequence ID" value="NZ_BSQH01000006.1"/>
</dbReference>
<name>A0A4U6D5Y7_9BACT</name>
<evidence type="ECO:0008006" key="3">
    <source>
        <dbReference type="Google" id="ProtNLM"/>
    </source>
</evidence>
<dbReference type="Proteomes" id="UP000304900">
    <property type="component" value="Unassembled WGS sequence"/>
</dbReference>
<dbReference type="EMBL" id="SZVO01000005">
    <property type="protein sequence ID" value="TKT91845.1"/>
    <property type="molecule type" value="Genomic_DNA"/>
</dbReference>
<sequence>MRLQVIQDSNGKATGVFIPIGEWDKLKKQYKDLANLEDEEPSKKQLLGEIKEALLELKLVEEGKVRARPAQSLLDEL</sequence>
<evidence type="ECO:0000313" key="1">
    <source>
        <dbReference type="EMBL" id="TKT91845.1"/>
    </source>
</evidence>
<dbReference type="AlphaFoldDB" id="A0A4U6D5Y7"/>
<proteinExistence type="predicted"/>
<comment type="caution">
    <text evidence="1">The sequence shown here is derived from an EMBL/GenBank/DDBJ whole genome shotgun (WGS) entry which is preliminary data.</text>
</comment>
<evidence type="ECO:0000313" key="2">
    <source>
        <dbReference type="Proteomes" id="UP000304900"/>
    </source>
</evidence>